<evidence type="ECO:0000256" key="4">
    <source>
        <dbReference type="ARBA" id="ARBA00010416"/>
    </source>
</evidence>
<evidence type="ECO:0000256" key="2">
    <source>
        <dbReference type="ARBA" id="ARBA00004496"/>
    </source>
</evidence>
<evidence type="ECO:0000256" key="5">
    <source>
        <dbReference type="ARBA" id="ARBA00012212"/>
    </source>
</evidence>
<dbReference type="NCBIfam" id="TIGR01087">
    <property type="entry name" value="murD"/>
    <property type="match status" value="1"/>
</dbReference>
<keyword evidence="22" id="KW-1185">Reference proteome</keyword>
<reference evidence="21 22" key="1">
    <citation type="submission" date="2016-03" db="EMBL/GenBank/DDBJ databases">
        <authorList>
            <person name="Cho S.-Y."/>
            <person name="Lim S."/>
            <person name="Kim H."/>
            <person name="Soh E.H."/>
            <person name="Moon J.S."/>
        </authorList>
    </citation>
    <scope>NUCLEOTIDE SEQUENCE [LARGE SCALE GENOMIC DNA]</scope>
    <source>
        <strain evidence="21 22">KCTC 3810</strain>
    </source>
</reference>
<keyword evidence="17 18" id="KW-0132">Cell division</keyword>
<dbReference type="Pfam" id="PF08245">
    <property type="entry name" value="Mur_ligase_M"/>
    <property type="match status" value="1"/>
</dbReference>
<evidence type="ECO:0000256" key="17">
    <source>
        <dbReference type="HAMAP-Rule" id="MF_00639"/>
    </source>
</evidence>
<dbReference type="InterPro" id="IPR004101">
    <property type="entry name" value="Mur_ligase_C"/>
</dbReference>
<evidence type="ECO:0000256" key="1">
    <source>
        <dbReference type="ARBA" id="ARBA00002734"/>
    </source>
</evidence>
<accession>A0ABX2V9U8</accession>
<organism evidence="21 22">
    <name type="scientific">Exiguobacterium undae</name>
    <dbReference type="NCBI Taxonomy" id="169177"/>
    <lineage>
        <taxon>Bacteria</taxon>
        <taxon>Bacillati</taxon>
        <taxon>Bacillota</taxon>
        <taxon>Bacilli</taxon>
        <taxon>Bacillales</taxon>
        <taxon>Bacillales Family XII. Incertae Sedis</taxon>
        <taxon>Exiguobacterium</taxon>
    </lineage>
</organism>
<comment type="catalytic activity">
    <reaction evidence="16 17 18">
        <text>UDP-N-acetyl-alpha-D-muramoyl-L-alanine + D-glutamate + ATP = UDP-N-acetyl-alpha-D-muramoyl-L-alanyl-D-glutamate + ADP + phosphate + H(+)</text>
        <dbReference type="Rhea" id="RHEA:16429"/>
        <dbReference type="ChEBI" id="CHEBI:15378"/>
        <dbReference type="ChEBI" id="CHEBI:29986"/>
        <dbReference type="ChEBI" id="CHEBI:30616"/>
        <dbReference type="ChEBI" id="CHEBI:43474"/>
        <dbReference type="ChEBI" id="CHEBI:83898"/>
        <dbReference type="ChEBI" id="CHEBI:83900"/>
        <dbReference type="ChEBI" id="CHEBI:456216"/>
        <dbReference type="EC" id="6.3.2.9"/>
    </reaction>
</comment>
<dbReference type="GO" id="GO:0016874">
    <property type="term" value="F:ligase activity"/>
    <property type="evidence" value="ECO:0007669"/>
    <property type="project" value="UniProtKB-KW"/>
</dbReference>
<evidence type="ECO:0000256" key="14">
    <source>
        <dbReference type="ARBA" id="ARBA00030398"/>
    </source>
</evidence>
<evidence type="ECO:0000256" key="8">
    <source>
        <dbReference type="ARBA" id="ARBA00022598"/>
    </source>
</evidence>
<feature type="binding site" evidence="17">
    <location>
        <begin position="116"/>
        <end position="122"/>
    </location>
    <ligand>
        <name>ATP</name>
        <dbReference type="ChEBI" id="CHEBI:30616"/>
    </ligand>
</feature>
<dbReference type="InterPro" id="IPR036615">
    <property type="entry name" value="Mur_ligase_C_dom_sf"/>
</dbReference>
<keyword evidence="10 17" id="KW-0067">ATP-binding</keyword>
<name>A0ABX2V9U8_9BACL</name>
<evidence type="ECO:0000256" key="3">
    <source>
        <dbReference type="ARBA" id="ARBA00004752"/>
    </source>
</evidence>
<evidence type="ECO:0000256" key="12">
    <source>
        <dbReference type="ARBA" id="ARBA00022984"/>
    </source>
</evidence>
<dbReference type="Gene3D" id="3.90.190.20">
    <property type="entry name" value="Mur ligase, C-terminal domain"/>
    <property type="match status" value="1"/>
</dbReference>
<evidence type="ECO:0000256" key="6">
    <source>
        <dbReference type="ARBA" id="ARBA00015655"/>
    </source>
</evidence>
<evidence type="ECO:0000259" key="20">
    <source>
        <dbReference type="Pfam" id="PF08245"/>
    </source>
</evidence>
<dbReference type="HAMAP" id="MF_00639">
    <property type="entry name" value="MurD"/>
    <property type="match status" value="1"/>
</dbReference>
<dbReference type="Gene3D" id="3.40.50.720">
    <property type="entry name" value="NAD(P)-binding Rossmann-like Domain"/>
    <property type="match status" value="1"/>
</dbReference>
<comment type="caution">
    <text evidence="21">The sequence shown here is derived from an EMBL/GenBank/DDBJ whole genome shotgun (WGS) entry which is preliminary data.</text>
</comment>
<keyword evidence="9 17" id="KW-0547">Nucleotide-binding</keyword>
<dbReference type="SUPFAM" id="SSF53623">
    <property type="entry name" value="MurD-like peptide ligases, catalytic domain"/>
    <property type="match status" value="1"/>
</dbReference>
<comment type="pathway">
    <text evidence="3 17 18">Cell wall biogenesis; peptidoglycan biosynthesis.</text>
</comment>
<dbReference type="SUPFAM" id="SSF51984">
    <property type="entry name" value="MurCD N-terminal domain"/>
    <property type="match status" value="1"/>
</dbReference>
<dbReference type="SUPFAM" id="SSF53244">
    <property type="entry name" value="MurD-like peptide ligases, peptide-binding domain"/>
    <property type="match status" value="1"/>
</dbReference>
<feature type="domain" description="Mur ligase C-terminal" evidence="19">
    <location>
        <begin position="308"/>
        <end position="419"/>
    </location>
</feature>
<evidence type="ECO:0000256" key="9">
    <source>
        <dbReference type="ARBA" id="ARBA00022741"/>
    </source>
</evidence>
<evidence type="ECO:0000256" key="18">
    <source>
        <dbReference type="RuleBase" id="RU003664"/>
    </source>
</evidence>
<dbReference type="InterPro" id="IPR036565">
    <property type="entry name" value="Mur-like_cat_sf"/>
</dbReference>
<evidence type="ECO:0000256" key="15">
    <source>
        <dbReference type="ARBA" id="ARBA00032324"/>
    </source>
</evidence>
<evidence type="ECO:0000313" key="22">
    <source>
        <dbReference type="Proteomes" id="UP000078447"/>
    </source>
</evidence>
<comment type="similarity">
    <text evidence="4 17">Belongs to the MurCDEF family.</text>
</comment>
<dbReference type="Gene3D" id="3.40.1190.10">
    <property type="entry name" value="Mur-like, catalytic domain"/>
    <property type="match status" value="1"/>
</dbReference>
<dbReference type="InterPro" id="IPR013221">
    <property type="entry name" value="Mur_ligase_cen"/>
</dbReference>
<dbReference type="RefSeq" id="WP_026832557.1">
    <property type="nucleotide sequence ID" value="NZ_LVVL01000001.1"/>
</dbReference>
<keyword evidence="7 17" id="KW-0963">Cytoplasm</keyword>
<proteinExistence type="inferred from homology"/>
<dbReference type="InterPro" id="IPR005762">
    <property type="entry name" value="MurD"/>
</dbReference>
<protein>
    <recommendedName>
        <fullName evidence="6 17">UDP-N-acetylmuramoylalanine--D-glutamate ligase</fullName>
        <ecNumber evidence="5 17">6.3.2.9</ecNumber>
    </recommendedName>
    <alternativeName>
        <fullName evidence="15 17">D-glutamic acid-adding enzyme</fullName>
    </alternativeName>
    <alternativeName>
        <fullName evidence="14 17">UDP-N-acetylmuramoyl-L-alanyl-D-glutamate synthetase</fullName>
    </alternativeName>
</protein>
<dbReference type="Proteomes" id="UP000078447">
    <property type="component" value="Unassembled WGS sequence"/>
</dbReference>
<evidence type="ECO:0000256" key="13">
    <source>
        <dbReference type="ARBA" id="ARBA00023316"/>
    </source>
</evidence>
<evidence type="ECO:0000256" key="7">
    <source>
        <dbReference type="ARBA" id="ARBA00022490"/>
    </source>
</evidence>
<dbReference type="Pfam" id="PF02875">
    <property type="entry name" value="Mur_ligase_C"/>
    <property type="match status" value="1"/>
</dbReference>
<keyword evidence="12 17" id="KW-0573">Peptidoglycan synthesis</keyword>
<keyword evidence="11 17" id="KW-0133">Cell shape</keyword>
<dbReference type="EMBL" id="LVVL01000001">
    <property type="protein sequence ID" value="OAN14996.1"/>
    <property type="molecule type" value="Genomic_DNA"/>
</dbReference>
<dbReference type="Pfam" id="PF21799">
    <property type="entry name" value="MurD-like_N"/>
    <property type="match status" value="1"/>
</dbReference>
<evidence type="ECO:0000256" key="16">
    <source>
        <dbReference type="ARBA" id="ARBA00047632"/>
    </source>
</evidence>
<keyword evidence="13 17" id="KW-0961">Cell wall biogenesis/degradation</keyword>
<comment type="subcellular location">
    <subcellularLocation>
        <location evidence="2 17 18">Cytoplasm</location>
    </subcellularLocation>
</comment>
<gene>
    <name evidence="17" type="primary">murD</name>
    <name evidence="21" type="ORF">A3783_03390</name>
</gene>
<evidence type="ECO:0000313" key="21">
    <source>
        <dbReference type="EMBL" id="OAN14996.1"/>
    </source>
</evidence>
<evidence type="ECO:0000259" key="19">
    <source>
        <dbReference type="Pfam" id="PF02875"/>
    </source>
</evidence>
<dbReference type="PANTHER" id="PTHR43692:SF1">
    <property type="entry name" value="UDP-N-ACETYLMURAMOYLALANINE--D-GLUTAMATE LIGASE"/>
    <property type="match status" value="1"/>
</dbReference>
<keyword evidence="17 18" id="KW-0131">Cell cycle</keyword>
<keyword evidence="8 17" id="KW-0436">Ligase</keyword>
<feature type="domain" description="Mur ligase central" evidence="20">
    <location>
        <begin position="114"/>
        <end position="285"/>
    </location>
</feature>
<sequence length="448" mass="48043">MKISELDKKKVLVLGTAKSGIAATHYLVQAGADVTVNDGGTPSVEDVETLQTLKVETIFGSHPLSLLEGVELIVKNPGIPYQIPLLQAALAQGIPIWTEVELAYRATGASWVAITGSNGKTTTTTLVHELLRRGQARVHLAGNIGFPAVEIAQQAQAGDVIVIELSSFQLMGIDAFQPVSAAFLNLSPAHLDYHGDVASYAEAKARIFENMEASGRLVVNADDRHVMQLSEQTAAQRLTFSRKQSAYARVEDGMIIIGETPVLPVNELALGGGHNLENVLAALTLIEPFAIAMTDIQDVLRTFGGVAHRTEYIGEFKGRKVYNDSKATNNVATEAALSGFTAPIVWLCGGLERGADLSPLRHAMTHVKHVIGLGETGQRFAELAEQQQVAATVTQAMEEAVKAAFDVSEPGDIILLSPASASWDQYKTYEERGEHFIRSVQEQGGAAK</sequence>
<evidence type="ECO:0000256" key="11">
    <source>
        <dbReference type="ARBA" id="ARBA00022960"/>
    </source>
</evidence>
<dbReference type="PANTHER" id="PTHR43692">
    <property type="entry name" value="UDP-N-ACETYLMURAMOYLALANINE--D-GLUTAMATE LIGASE"/>
    <property type="match status" value="1"/>
</dbReference>
<evidence type="ECO:0000256" key="10">
    <source>
        <dbReference type="ARBA" id="ARBA00022840"/>
    </source>
</evidence>
<comment type="function">
    <text evidence="1 17 18">Cell wall formation. Catalyzes the addition of glutamate to the nucleotide precursor UDP-N-acetylmuramoyl-L-alanine (UMA).</text>
</comment>
<dbReference type="EC" id="6.3.2.9" evidence="5 17"/>